<accession>A0A7K3VVM4</accession>
<feature type="transmembrane region" description="Helical" evidence="1">
    <location>
        <begin position="93"/>
        <end position="115"/>
    </location>
</feature>
<keyword evidence="1" id="KW-0812">Transmembrane</keyword>
<comment type="caution">
    <text evidence="2">The sequence shown here is derived from an EMBL/GenBank/DDBJ whole genome shotgun (WGS) entry which is preliminary data.</text>
</comment>
<sequence length="357" mass="35721">MRHPTDGTLRRLVDEPVGVADADREHVAGCPVCLSGLAAAQADAALAGAALDARVSPDVDAGWHRLSHAVPVRARPASAARTPRRRALLRSPVVAVAGVVALLTGAGAAAAADWLQIFRTEQIAPVAVSSADLVALPDLTAYGDVEVVEEPDVREVADAAAAEEATGLPVPQVGDLPRGVSGDPAYQAGGRLSAVFTFSAEEAAQAAAAAGETLPPAPPGLDGGQFRLSAGPGVAAVWSSDSGLPGLVVARAVAPTGESSGVPFETARDHLLSLPGLPDEVASQLRSFSGDGTTLPLPVPAEFVSSSGADVGGVPATVLTSRDGVLAAVVWVEDGIVTAVAGSLSADEVLSVARGLR</sequence>
<name>A0A7K3VVM4_9ACTN</name>
<organism evidence="2 3">
    <name type="scientific">Geodermatophilus sabuli</name>
    <dbReference type="NCBI Taxonomy" id="1564158"/>
    <lineage>
        <taxon>Bacteria</taxon>
        <taxon>Bacillati</taxon>
        <taxon>Actinomycetota</taxon>
        <taxon>Actinomycetes</taxon>
        <taxon>Geodermatophilales</taxon>
        <taxon>Geodermatophilaceae</taxon>
        <taxon>Geodermatophilus</taxon>
    </lineage>
</organism>
<proteinExistence type="predicted"/>
<dbReference type="RefSeq" id="WP_163479876.1">
    <property type="nucleotide sequence ID" value="NZ_JAAGWF010000003.1"/>
</dbReference>
<dbReference type="Proteomes" id="UP000470246">
    <property type="component" value="Unassembled WGS sequence"/>
</dbReference>
<evidence type="ECO:0008006" key="4">
    <source>
        <dbReference type="Google" id="ProtNLM"/>
    </source>
</evidence>
<keyword evidence="1" id="KW-1133">Transmembrane helix</keyword>
<evidence type="ECO:0000313" key="2">
    <source>
        <dbReference type="EMBL" id="NEK56689.1"/>
    </source>
</evidence>
<reference evidence="2 3" key="1">
    <citation type="submission" date="2020-02" db="EMBL/GenBank/DDBJ databases">
        <title>Geodermatophilus sabuli CPCC 205279 I12A-02694.</title>
        <authorList>
            <person name="Jiang Z."/>
        </authorList>
    </citation>
    <scope>NUCLEOTIDE SEQUENCE [LARGE SCALE GENOMIC DNA]</scope>
    <source>
        <strain evidence="2 3">I12A-02694</strain>
    </source>
</reference>
<gene>
    <name evidence="2" type="ORF">GCU56_02210</name>
</gene>
<protein>
    <recommendedName>
        <fullName evidence="4">DUF4367 domain-containing protein</fullName>
    </recommendedName>
</protein>
<dbReference type="EMBL" id="JAAGWF010000003">
    <property type="protein sequence ID" value="NEK56689.1"/>
    <property type="molecule type" value="Genomic_DNA"/>
</dbReference>
<keyword evidence="1" id="KW-0472">Membrane</keyword>
<evidence type="ECO:0000256" key="1">
    <source>
        <dbReference type="SAM" id="Phobius"/>
    </source>
</evidence>
<evidence type="ECO:0000313" key="3">
    <source>
        <dbReference type="Proteomes" id="UP000470246"/>
    </source>
</evidence>
<dbReference type="AlphaFoldDB" id="A0A7K3VVM4"/>
<keyword evidence="3" id="KW-1185">Reference proteome</keyword>